<dbReference type="GO" id="GO:0008137">
    <property type="term" value="F:NADH dehydrogenase (ubiquinone) activity"/>
    <property type="evidence" value="ECO:0007669"/>
    <property type="project" value="InterPro"/>
</dbReference>
<dbReference type="GO" id="GO:0003954">
    <property type="term" value="F:NADH dehydrogenase activity"/>
    <property type="evidence" value="ECO:0007669"/>
    <property type="project" value="TreeGrafter"/>
</dbReference>
<feature type="transmembrane region" description="Helical" evidence="6">
    <location>
        <begin position="310"/>
        <end position="332"/>
    </location>
</feature>
<dbReference type="AlphaFoldDB" id="A0A0S4LNM8"/>
<dbReference type="Pfam" id="PF00662">
    <property type="entry name" value="Proton_antipo_N"/>
    <property type="match status" value="1"/>
</dbReference>
<evidence type="ECO:0000256" key="1">
    <source>
        <dbReference type="ARBA" id="ARBA00004127"/>
    </source>
</evidence>
<gene>
    <name evidence="9" type="primary">nuoL</name>
    <name evidence="9" type="ORF">COMA1_70071</name>
</gene>
<dbReference type="OrthoDB" id="9807568at2"/>
<dbReference type="PANTHER" id="PTHR42829">
    <property type="entry name" value="NADH-UBIQUINONE OXIDOREDUCTASE CHAIN 5"/>
    <property type="match status" value="1"/>
</dbReference>
<evidence type="ECO:0000259" key="7">
    <source>
        <dbReference type="Pfam" id="PF00361"/>
    </source>
</evidence>
<dbReference type="GO" id="GO:0016020">
    <property type="term" value="C:membrane"/>
    <property type="evidence" value="ECO:0007669"/>
    <property type="project" value="UniProtKB-SubCell"/>
</dbReference>
<protein>
    <submittedName>
        <fullName evidence="9">NADH:ubiquinone oxidoreductase, membrane subunit L</fullName>
    </submittedName>
</protein>
<evidence type="ECO:0000259" key="8">
    <source>
        <dbReference type="Pfam" id="PF00662"/>
    </source>
</evidence>
<dbReference type="RefSeq" id="WP_090751109.1">
    <property type="nucleotide sequence ID" value="NZ_CZQA01000013.1"/>
</dbReference>
<dbReference type="STRING" id="1742972.COMA1_70071"/>
<dbReference type="Pfam" id="PF00361">
    <property type="entry name" value="Proton_antipo_M"/>
    <property type="match status" value="1"/>
</dbReference>
<keyword evidence="10" id="KW-1185">Reference proteome</keyword>
<dbReference type="Gene3D" id="1.20.5.2700">
    <property type="match status" value="1"/>
</dbReference>
<organism evidence="9 10">
    <name type="scientific">Candidatus Nitrospira nitrosa</name>
    <dbReference type="NCBI Taxonomy" id="1742972"/>
    <lineage>
        <taxon>Bacteria</taxon>
        <taxon>Pseudomonadati</taxon>
        <taxon>Nitrospirota</taxon>
        <taxon>Nitrospiria</taxon>
        <taxon>Nitrospirales</taxon>
        <taxon>Nitrospiraceae</taxon>
        <taxon>Nitrospira</taxon>
    </lineage>
</organism>
<dbReference type="InterPro" id="IPR001750">
    <property type="entry name" value="ND/Mrp_TM"/>
</dbReference>
<feature type="transmembrane region" description="Helical" evidence="6">
    <location>
        <begin position="80"/>
        <end position="104"/>
    </location>
</feature>
<dbReference type="PANTHER" id="PTHR42829:SF2">
    <property type="entry name" value="NADH-UBIQUINONE OXIDOREDUCTASE CHAIN 5"/>
    <property type="match status" value="1"/>
</dbReference>
<sequence>MINLLWLIPVLPLTGFLLLAFFGGRLSRRQIASVGCGSVGTAAMTTALVAADFFDTFPDQESYRQTLWNWIDTSGMMVGISWYLDALSLLMVAVITGVGFLIHLYSAEYMAHDDGYARFFAYMNLFVSAMLTLVLADNLLLLYLGWEGVGLCSYLLIGFWYREPEYGTAAQKAFIVTRIGDTAFAIGLFILFTQFTSLSIQQVQDLAVEAWPVGSNLAMIVAVLFLIGAVGKSAQLPLQVWLPDAMAGPTPVSALIHAATMVTAGVYLIARMHHLFALAPMVQEVIAVLGLVTLLLAASSALVQTDIKRVLAYSTMSQIGYMFLALGVGAWSAALFHFLTHSCFKALLFLAAGSVIHSLHHEQDIFKMGGLRRHLPWTFWTFLIGAAAMSGVPLITSGFYSKDWILWSVWSSPISHRWIWFGAVFGAMLTGLYSFRLIFRVFFGEIRTQPTGEPGLAMRMPLVVLAFLALTVGFLEMPHTLGNVTVFSDYLSHALPTTELLPDIDEGSEGHEQLAVTVAALLGIGLAALLFLPGSLLATRWAEQSRDHPSMTLVQGGWGFDRLYDRLFVRPWVTLTRHPHDMLDRGYEWLAVCAESCHGWMSHTQTGHVRWYAATIAVGTLMLLGLFAL</sequence>
<keyword evidence="9" id="KW-0830">Ubiquinone</keyword>
<keyword evidence="3 6" id="KW-1133">Transmembrane helix</keyword>
<feature type="transmembrane region" description="Helical" evidence="6">
    <location>
        <begin position="276"/>
        <end position="298"/>
    </location>
</feature>
<dbReference type="GO" id="GO:0015990">
    <property type="term" value="P:electron transport coupled proton transport"/>
    <property type="evidence" value="ECO:0007669"/>
    <property type="project" value="TreeGrafter"/>
</dbReference>
<dbReference type="GO" id="GO:0042773">
    <property type="term" value="P:ATP synthesis coupled electron transport"/>
    <property type="evidence" value="ECO:0007669"/>
    <property type="project" value="InterPro"/>
</dbReference>
<dbReference type="InterPro" id="IPR003945">
    <property type="entry name" value="NU5C-like"/>
</dbReference>
<feature type="transmembrane region" description="Helical" evidence="6">
    <location>
        <begin position="6"/>
        <end position="24"/>
    </location>
</feature>
<dbReference type="EMBL" id="CZQA01000013">
    <property type="protein sequence ID" value="CUS39171.1"/>
    <property type="molecule type" value="Genomic_DNA"/>
</dbReference>
<feature type="domain" description="NADH:quinone oxidoreductase/Mrp antiporter transmembrane" evidence="7">
    <location>
        <begin position="136"/>
        <end position="430"/>
    </location>
</feature>
<proteinExistence type="predicted"/>
<feature type="transmembrane region" description="Helical" evidence="6">
    <location>
        <begin position="31"/>
        <end position="54"/>
    </location>
</feature>
<feature type="transmembrane region" description="Helical" evidence="6">
    <location>
        <begin position="213"/>
        <end position="231"/>
    </location>
</feature>
<feature type="transmembrane region" description="Helical" evidence="6">
    <location>
        <begin position="141"/>
        <end position="161"/>
    </location>
</feature>
<dbReference type="InterPro" id="IPR018393">
    <property type="entry name" value="NADHpl_OxRdtase_5_subgr"/>
</dbReference>
<feature type="domain" description="NADH-Ubiquinone oxidoreductase (complex I) chain 5 N-terminal" evidence="8">
    <location>
        <begin position="70"/>
        <end position="120"/>
    </location>
</feature>
<feature type="transmembrane region" description="Helical" evidence="6">
    <location>
        <begin position="252"/>
        <end position="270"/>
    </location>
</feature>
<feature type="transmembrane region" description="Helical" evidence="6">
    <location>
        <begin position="173"/>
        <end position="193"/>
    </location>
</feature>
<evidence type="ECO:0000313" key="10">
    <source>
        <dbReference type="Proteomes" id="UP000199032"/>
    </source>
</evidence>
<dbReference type="NCBIfam" id="TIGR01974">
    <property type="entry name" value="NDH_I_L"/>
    <property type="match status" value="1"/>
</dbReference>
<comment type="subcellular location">
    <subcellularLocation>
        <location evidence="1">Endomembrane system</location>
        <topology evidence="1">Multi-pass membrane protein</topology>
    </subcellularLocation>
    <subcellularLocation>
        <location evidence="5">Membrane</location>
        <topology evidence="5">Multi-pass membrane protein</topology>
    </subcellularLocation>
</comment>
<feature type="transmembrane region" description="Helical" evidence="6">
    <location>
        <begin position="377"/>
        <end position="398"/>
    </location>
</feature>
<keyword evidence="4 6" id="KW-0472">Membrane</keyword>
<keyword evidence="2 5" id="KW-0812">Transmembrane</keyword>
<feature type="transmembrane region" description="Helical" evidence="6">
    <location>
        <begin position="456"/>
        <end position="475"/>
    </location>
</feature>
<dbReference type="InterPro" id="IPR001516">
    <property type="entry name" value="Proton_antipo_N"/>
</dbReference>
<feature type="transmembrane region" description="Helical" evidence="6">
    <location>
        <begin position="514"/>
        <end position="538"/>
    </location>
</feature>
<feature type="transmembrane region" description="Helical" evidence="6">
    <location>
        <begin position="116"/>
        <end position="135"/>
    </location>
</feature>
<evidence type="ECO:0000313" key="9">
    <source>
        <dbReference type="EMBL" id="CUS39171.1"/>
    </source>
</evidence>
<evidence type="ECO:0000256" key="5">
    <source>
        <dbReference type="RuleBase" id="RU000320"/>
    </source>
</evidence>
<feature type="transmembrane region" description="Helical" evidence="6">
    <location>
        <begin position="338"/>
        <end position="356"/>
    </location>
</feature>
<feature type="transmembrane region" description="Helical" evidence="6">
    <location>
        <begin position="609"/>
        <end position="628"/>
    </location>
</feature>
<evidence type="ECO:0000256" key="3">
    <source>
        <dbReference type="ARBA" id="ARBA00022989"/>
    </source>
</evidence>
<name>A0A0S4LNM8_9BACT</name>
<evidence type="ECO:0000256" key="2">
    <source>
        <dbReference type="ARBA" id="ARBA00022692"/>
    </source>
</evidence>
<dbReference type="NCBIfam" id="NF005141">
    <property type="entry name" value="PRK06590.1"/>
    <property type="match status" value="1"/>
</dbReference>
<feature type="transmembrane region" description="Helical" evidence="6">
    <location>
        <begin position="418"/>
        <end position="435"/>
    </location>
</feature>
<accession>A0A0S4LNM8</accession>
<reference evidence="9 10" key="1">
    <citation type="submission" date="2015-10" db="EMBL/GenBank/DDBJ databases">
        <authorList>
            <person name="Gilbert D.G."/>
        </authorList>
    </citation>
    <scope>NUCLEOTIDE SEQUENCE [LARGE SCALE GENOMIC DNA]</scope>
    <source>
        <strain evidence="9">COMA1</strain>
    </source>
</reference>
<dbReference type="PRINTS" id="PR01434">
    <property type="entry name" value="NADHDHGNASE5"/>
</dbReference>
<dbReference type="Proteomes" id="UP000199032">
    <property type="component" value="Unassembled WGS sequence"/>
</dbReference>
<dbReference type="PRINTS" id="PR01435">
    <property type="entry name" value="NPOXDRDTASE5"/>
</dbReference>
<evidence type="ECO:0000256" key="4">
    <source>
        <dbReference type="ARBA" id="ARBA00023136"/>
    </source>
</evidence>
<evidence type="ECO:0000256" key="6">
    <source>
        <dbReference type="SAM" id="Phobius"/>
    </source>
</evidence>
<dbReference type="GO" id="GO:0012505">
    <property type="term" value="C:endomembrane system"/>
    <property type="evidence" value="ECO:0007669"/>
    <property type="project" value="UniProtKB-SubCell"/>
</dbReference>